<proteinExistence type="predicted"/>
<protein>
    <submittedName>
        <fullName evidence="2">Uncharacterized protein</fullName>
    </submittedName>
</protein>
<evidence type="ECO:0000313" key="3">
    <source>
        <dbReference type="Proteomes" id="UP000301424"/>
    </source>
</evidence>
<feature type="transmembrane region" description="Helical" evidence="1">
    <location>
        <begin position="28"/>
        <end position="47"/>
    </location>
</feature>
<evidence type="ECO:0000313" key="2">
    <source>
        <dbReference type="EMBL" id="QBQ74594.1"/>
    </source>
</evidence>
<keyword evidence="1" id="KW-0472">Membrane</keyword>
<accession>A0A482MLD5</accession>
<name>A0A482MLD5_9CAUD</name>
<dbReference type="EMBL" id="MK552141">
    <property type="protein sequence ID" value="QBQ74594.1"/>
    <property type="molecule type" value="Genomic_DNA"/>
</dbReference>
<evidence type="ECO:0000256" key="1">
    <source>
        <dbReference type="SAM" id="Phobius"/>
    </source>
</evidence>
<sequence>MKQVMILASLFLASLVLTIELRLHQIPYSDLVMTAYTLIFFAVWAMLDFKAMRRKQGDSNSY</sequence>
<keyword evidence="1" id="KW-0812">Transmembrane</keyword>
<organism evidence="2 3">
    <name type="scientific">Burkholderia phage BcepSauron</name>
    <dbReference type="NCBI Taxonomy" id="2530033"/>
    <lineage>
        <taxon>Viruses</taxon>
        <taxon>Duplodnaviria</taxon>
        <taxon>Heunggongvirae</taxon>
        <taxon>Uroviricota</taxon>
        <taxon>Caudoviricetes</taxon>
        <taxon>Sarumanvirus</taxon>
        <taxon>Sarumanvirus bcepsauron</taxon>
    </lineage>
</organism>
<keyword evidence="1" id="KW-1133">Transmembrane helix</keyword>
<keyword evidence="3" id="KW-1185">Reference proteome</keyword>
<gene>
    <name evidence="2" type="ORF">BcepSauron_214</name>
</gene>
<dbReference type="Proteomes" id="UP000301424">
    <property type="component" value="Segment"/>
</dbReference>
<reference evidence="2 3" key="1">
    <citation type="submission" date="2019-02" db="EMBL/GenBank/DDBJ databases">
        <title>Complete genome sequence of Burkholderia cenocepacia phage BcepSauron.</title>
        <authorList>
            <person name="Park K."/>
            <person name="Gonzalez C."/>
            <person name="Liu M."/>
            <person name="Gill J."/>
        </authorList>
    </citation>
    <scope>NUCLEOTIDE SEQUENCE [LARGE SCALE GENOMIC DNA]</scope>
</reference>